<dbReference type="EMBL" id="JAWQEG010008058">
    <property type="protein sequence ID" value="KAK3851074.1"/>
    <property type="molecule type" value="Genomic_DNA"/>
</dbReference>
<reference evidence="1" key="1">
    <citation type="submission" date="2023-10" db="EMBL/GenBank/DDBJ databases">
        <title>Genome assemblies of two species of porcelain crab, Petrolisthes cinctipes and Petrolisthes manimaculis (Anomura: Porcellanidae).</title>
        <authorList>
            <person name="Angst P."/>
        </authorList>
    </citation>
    <scope>NUCLEOTIDE SEQUENCE</scope>
    <source>
        <strain evidence="1">PB745_01</strain>
        <tissue evidence="1">Gill</tissue>
    </source>
</reference>
<sequence length="158" mass="17424">MVLPSLCTQHPSSLNSLQPIPLLHTLPFTLHIFYPNPSHPPSSPSLAHNPPPSIHSNPYLSYFPSPSLYTSSTPPHFPPSFPSLFSPQPSSLNSLQLIPLLLPLPFTLHIFYPTPTPPPSFPSLFSPHLTFFTFPPKTVQLVASAVIPHRPKTFPKEA</sequence>
<evidence type="ECO:0000313" key="1">
    <source>
        <dbReference type="EMBL" id="KAK3851074.1"/>
    </source>
</evidence>
<gene>
    <name evidence="1" type="ORF">Pcinc_042250</name>
</gene>
<proteinExistence type="predicted"/>
<protein>
    <submittedName>
        <fullName evidence="1">Uncharacterized protein</fullName>
    </submittedName>
</protein>
<keyword evidence="2" id="KW-1185">Reference proteome</keyword>
<organism evidence="1 2">
    <name type="scientific">Petrolisthes cinctipes</name>
    <name type="common">Flat porcelain crab</name>
    <dbReference type="NCBI Taxonomy" id="88211"/>
    <lineage>
        <taxon>Eukaryota</taxon>
        <taxon>Metazoa</taxon>
        <taxon>Ecdysozoa</taxon>
        <taxon>Arthropoda</taxon>
        <taxon>Crustacea</taxon>
        <taxon>Multicrustacea</taxon>
        <taxon>Malacostraca</taxon>
        <taxon>Eumalacostraca</taxon>
        <taxon>Eucarida</taxon>
        <taxon>Decapoda</taxon>
        <taxon>Pleocyemata</taxon>
        <taxon>Anomura</taxon>
        <taxon>Galatheoidea</taxon>
        <taxon>Porcellanidae</taxon>
        <taxon>Petrolisthes</taxon>
    </lineage>
</organism>
<dbReference type="Proteomes" id="UP001286313">
    <property type="component" value="Unassembled WGS sequence"/>
</dbReference>
<name>A0AAE1BL09_PETCI</name>
<comment type="caution">
    <text evidence="1">The sequence shown here is derived from an EMBL/GenBank/DDBJ whole genome shotgun (WGS) entry which is preliminary data.</text>
</comment>
<evidence type="ECO:0000313" key="2">
    <source>
        <dbReference type="Proteomes" id="UP001286313"/>
    </source>
</evidence>
<dbReference type="AlphaFoldDB" id="A0AAE1BL09"/>
<accession>A0AAE1BL09</accession>